<dbReference type="Gene3D" id="3.40.50.11590">
    <property type="match status" value="1"/>
</dbReference>
<dbReference type="Pfam" id="PF13938">
    <property type="entry name" value="DUF4213"/>
    <property type="match status" value="1"/>
</dbReference>
<name>A0A0F6QYV8_9CORY</name>
<feature type="domain" description="DUF4213" evidence="2">
    <location>
        <begin position="29"/>
        <end position="87"/>
    </location>
</feature>
<protein>
    <submittedName>
        <fullName evidence="4">Domain of uncharacterized function (DUF364)</fullName>
    </submittedName>
</protein>
<dbReference type="EMBL" id="CP011312">
    <property type="protein sequence ID" value="AKE40350.1"/>
    <property type="molecule type" value="Genomic_DNA"/>
</dbReference>
<dbReference type="AlphaFoldDB" id="A0A0F6QYV8"/>
<gene>
    <name evidence="4" type="ORF">NCTC949_00578</name>
    <name evidence="3" type="ORF">UL82_00565</name>
</gene>
<dbReference type="RefSeq" id="WP_046438370.1">
    <property type="nucleotide sequence ID" value="NZ_CP011312.1"/>
</dbReference>
<dbReference type="InterPro" id="IPR007161">
    <property type="entry name" value="DUF364"/>
</dbReference>
<dbReference type="Proteomes" id="UP000033457">
    <property type="component" value="Chromosome"/>
</dbReference>
<proteinExistence type="predicted"/>
<dbReference type="InterPro" id="IPR025251">
    <property type="entry name" value="DUF4213"/>
</dbReference>
<dbReference type="SUPFAM" id="SSF159713">
    <property type="entry name" value="Dhaf3308-like"/>
    <property type="match status" value="1"/>
</dbReference>
<dbReference type="STRING" id="35755.UL82_00565"/>
<evidence type="ECO:0000313" key="3">
    <source>
        <dbReference type="EMBL" id="AKE40350.1"/>
    </source>
</evidence>
<sequence length="248" mass="27083">MWEIYDRLIADIDPKVQVVSTKTAEPVAEVVSSESSVGRAFLLPSDSRPATLTAEEMVGRPLKDVAQLAKSWNFTEAAFGMAAINAWWGARHRVVENGFELMESTSFGELFNPYAELVAGKTVGIVGHFPFAYRALAGAGEIKIFERNLRPGDYPDSASEYLLPECDYVFITGSAFVNKTMPRLLELSKDAFTVVVGPSASCAPFLLEYGVNDLLGFSSTPEPEPEANGLDLFIAHGTWHGRRVKLSA</sequence>
<reference evidence="3 5" key="1">
    <citation type="journal article" date="2015" name="Genome Announc.">
        <title>Complete Genome Sequence of Corynebacterium kutscheri DSM 20755, a Corynebacterial Type Strain with Remarkably Low G+C Content of Chromosomal DNA.</title>
        <authorList>
            <person name="Ruckert C."/>
            <person name="Albersmeier A."/>
            <person name="Winkler A."/>
            <person name="Tauch A."/>
        </authorList>
    </citation>
    <scope>NUCLEOTIDE SEQUENCE [LARGE SCALE GENOMIC DNA]</scope>
    <source>
        <strain evidence="3 5">DSM 20755</strain>
    </source>
</reference>
<evidence type="ECO:0000313" key="5">
    <source>
        <dbReference type="Proteomes" id="UP000033457"/>
    </source>
</evidence>
<feature type="domain" description="Putative heavy-metal chelation" evidence="1">
    <location>
        <begin position="116"/>
        <end position="214"/>
    </location>
</feature>
<evidence type="ECO:0000313" key="4">
    <source>
        <dbReference type="EMBL" id="VEH05381.1"/>
    </source>
</evidence>
<evidence type="ECO:0000313" key="6">
    <source>
        <dbReference type="Proteomes" id="UP000271380"/>
    </source>
</evidence>
<dbReference type="HOGENOM" id="CLU_076326_0_0_11"/>
<dbReference type="KEGG" id="cku:UL82_00565"/>
<organism evidence="3 5">
    <name type="scientific">Corynebacterium kutscheri</name>
    <dbReference type="NCBI Taxonomy" id="35755"/>
    <lineage>
        <taxon>Bacteria</taxon>
        <taxon>Bacillati</taxon>
        <taxon>Actinomycetota</taxon>
        <taxon>Actinomycetes</taxon>
        <taxon>Mycobacteriales</taxon>
        <taxon>Corynebacteriaceae</taxon>
        <taxon>Corynebacterium</taxon>
    </lineage>
</organism>
<dbReference type="EMBL" id="LR134377">
    <property type="protein sequence ID" value="VEH05381.1"/>
    <property type="molecule type" value="Genomic_DNA"/>
</dbReference>
<evidence type="ECO:0000259" key="2">
    <source>
        <dbReference type="Pfam" id="PF13938"/>
    </source>
</evidence>
<reference evidence="4 6" key="2">
    <citation type="submission" date="2018-12" db="EMBL/GenBank/DDBJ databases">
        <authorList>
            <consortium name="Pathogen Informatics"/>
        </authorList>
    </citation>
    <scope>NUCLEOTIDE SEQUENCE [LARGE SCALE GENOMIC DNA]</scope>
    <source>
        <strain evidence="4 6">NCTC949</strain>
    </source>
</reference>
<dbReference type="OrthoDB" id="9806942at2"/>
<keyword evidence="5" id="KW-1185">Reference proteome</keyword>
<dbReference type="Proteomes" id="UP000271380">
    <property type="component" value="Chromosome"/>
</dbReference>
<evidence type="ECO:0000259" key="1">
    <source>
        <dbReference type="Pfam" id="PF04016"/>
    </source>
</evidence>
<dbReference type="Pfam" id="PF04016">
    <property type="entry name" value="DUF364"/>
    <property type="match status" value="1"/>
</dbReference>
<dbReference type="Gene3D" id="3.30.390.100">
    <property type="match status" value="1"/>
</dbReference>
<accession>A0A0F6QYV8</accession>